<dbReference type="EMBL" id="CP058952">
    <property type="protein sequence ID" value="QLI81659.1"/>
    <property type="molecule type" value="Genomic_DNA"/>
</dbReference>
<dbReference type="SUPFAM" id="SSF53756">
    <property type="entry name" value="UDP-Glycosyltransferase/glycogen phosphorylase"/>
    <property type="match status" value="1"/>
</dbReference>
<gene>
    <name evidence="2" type="ORF">HZU75_09005</name>
</gene>
<protein>
    <submittedName>
        <fullName evidence="2">Tetratricopeptide repeat protein</fullName>
    </submittedName>
</protein>
<feature type="repeat" description="TPR" evidence="1">
    <location>
        <begin position="106"/>
        <end position="139"/>
    </location>
</feature>
<keyword evidence="3" id="KW-1185">Reference proteome</keyword>
<sequence>MKDPVQLAQLARAAAQRADWDKAQTLMFQALQLAPDAAALHLNYGNILKQLGRYDEARVAYEQALHWQPNWADAHYNLGNLALVQQNPIAATEHYRATLDANPAHIEAHYNLATILTNLGQFAPAHQHFAAALALNPNHADALHNLGRLYRRQNQIEQARHYYQAALLANSEHALAKYSLGTLDLYEGHWLSGWQGYEARWKALNRPYPATPVPRWTGDTVPQSAHLLVIGEQGFGDMLQFARFLPQLRRIFDAVTVLVPSALSRLLQQSFGSAIKIVTELHDHNDFTHHIPLMSLAAALKITEHNLCGDAYLCADANDVATWQARLPTGFKVGLAWQGNPQQTDNRWRSIPTPQLAPLLAQPGVVWCSLQVGITPPVGLRDDSAGWHDFADTAAYLKNMDLVISCCTATIHLAGALGIPCLLLSRIDADWRWQGLRHDSPWYTSLQIARQTSFNEWQQPIAQAIGWLKLQQQKRKG</sequence>
<keyword evidence="1" id="KW-0802">TPR repeat</keyword>
<dbReference type="Gene3D" id="3.40.50.2000">
    <property type="entry name" value="Glycogen Phosphorylase B"/>
    <property type="match status" value="1"/>
</dbReference>
<dbReference type="KEGG" id="cfon:HZU75_09005"/>
<dbReference type="InterPro" id="IPR052943">
    <property type="entry name" value="TMTC_O-mannosyl-trnsfr"/>
</dbReference>
<dbReference type="InterPro" id="IPR011990">
    <property type="entry name" value="TPR-like_helical_dom_sf"/>
</dbReference>
<dbReference type="AlphaFoldDB" id="A0A7D5V9U4"/>
<dbReference type="PANTHER" id="PTHR44809:SF1">
    <property type="entry name" value="PROTEIN O-MANNOSYL-TRANSFERASE TMTC1"/>
    <property type="match status" value="1"/>
</dbReference>
<reference evidence="2 3" key="1">
    <citation type="journal article" date="2016" name="Int. J. Syst. Evol. Microbiol.">
        <title>Chitinibacter fontanus sp. nov., isolated from a spring.</title>
        <authorList>
            <person name="Sheu S.Y."/>
            <person name="Li Y.S."/>
            <person name="Young C.C."/>
            <person name="Chen W.M."/>
        </authorList>
    </citation>
    <scope>NUCLEOTIDE SEQUENCE [LARGE SCALE GENOMIC DNA]</scope>
    <source>
        <strain evidence="2 3">STM-7</strain>
    </source>
</reference>
<dbReference type="PROSITE" id="PS50293">
    <property type="entry name" value="TPR_REGION"/>
    <property type="match status" value="1"/>
</dbReference>
<organism evidence="2 3">
    <name type="scientific">Chitinibacter fontanus</name>
    <dbReference type="NCBI Taxonomy" id="1737446"/>
    <lineage>
        <taxon>Bacteria</taxon>
        <taxon>Pseudomonadati</taxon>
        <taxon>Pseudomonadota</taxon>
        <taxon>Betaproteobacteria</taxon>
        <taxon>Neisseriales</taxon>
        <taxon>Chitinibacteraceae</taxon>
        <taxon>Chitinibacter</taxon>
    </lineage>
</organism>
<dbReference type="RefSeq" id="WP_180305769.1">
    <property type="nucleotide sequence ID" value="NZ_CP058952.1"/>
</dbReference>
<evidence type="ECO:0000256" key="1">
    <source>
        <dbReference type="PROSITE-ProRule" id="PRU00339"/>
    </source>
</evidence>
<name>A0A7D5V9U4_9NEIS</name>
<feature type="repeat" description="TPR" evidence="1">
    <location>
        <begin position="38"/>
        <end position="71"/>
    </location>
</feature>
<dbReference type="Pfam" id="PF13176">
    <property type="entry name" value="TPR_7"/>
    <property type="match status" value="1"/>
</dbReference>
<dbReference type="Gene3D" id="1.25.40.10">
    <property type="entry name" value="Tetratricopeptide repeat domain"/>
    <property type="match status" value="3"/>
</dbReference>
<evidence type="ECO:0000313" key="3">
    <source>
        <dbReference type="Proteomes" id="UP000510822"/>
    </source>
</evidence>
<dbReference type="Pfam" id="PF13431">
    <property type="entry name" value="TPR_17"/>
    <property type="match status" value="1"/>
</dbReference>
<dbReference type="Proteomes" id="UP000510822">
    <property type="component" value="Chromosome"/>
</dbReference>
<proteinExistence type="predicted"/>
<dbReference type="PANTHER" id="PTHR44809">
    <property type="match status" value="1"/>
</dbReference>
<feature type="repeat" description="TPR" evidence="1">
    <location>
        <begin position="140"/>
        <end position="173"/>
    </location>
</feature>
<dbReference type="SUPFAM" id="SSF48452">
    <property type="entry name" value="TPR-like"/>
    <property type="match status" value="1"/>
</dbReference>
<dbReference type="InterPro" id="IPR019734">
    <property type="entry name" value="TPR_rpt"/>
</dbReference>
<accession>A0A7D5V9U4</accession>
<evidence type="ECO:0000313" key="2">
    <source>
        <dbReference type="EMBL" id="QLI81659.1"/>
    </source>
</evidence>
<dbReference type="SMART" id="SM00028">
    <property type="entry name" value="TPR"/>
    <property type="match status" value="5"/>
</dbReference>
<feature type="repeat" description="TPR" evidence="1">
    <location>
        <begin position="72"/>
        <end position="105"/>
    </location>
</feature>
<dbReference type="Pfam" id="PF13414">
    <property type="entry name" value="TPR_11"/>
    <property type="match status" value="1"/>
</dbReference>
<dbReference type="PROSITE" id="PS50005">
    <property type="entry name" value="TPR"/>
    <property type="match status" value="4"/>
</dbReference>